<accession>A0A6C0PB53</accession>
<gene>
    <name evidence="1" type="ORF">GZH47_33470</name>
</gene>
<dbReference type="EMBL" id="CP048288">
    <property type="protein sequence ID" value="QHW35804.1"/>
    <property type="molecule type" value="Genomic_DNA"/>
</dbReference>
<evidence type="ECO:0000313" key="2">
    <source>
        <dbReference type="Proteomes" id="UP000479114"/>
    </source>
</evidence>
<name>A0A6C0PB53_9BACL</name>
<evidence type="ECO:0000313" key="1">
    <source>
        <dbReference type="EMBL" id="QHW35804.1"/>
    </source>
</evidence>
<reference evidence="1 2" key="1">
    <citation type="submission" date="2020-02" db="EMBL/GenBank/DDBJ databases">
        <title>Paenibacillus sp. nov., isolated from rhizosphere soil of tomato.</title>
        <authorList>
            <person name="Weon H.-Y."/>
            <person name="Lee S.A."/>
        </authorList>
    </citation>
    <scope>NUCLEOTIDE SEQUENCE [LARGE SCALE GENOMIC DNA]</scope>
    <source>
        <strain evidence="1 2">14171R-81</strain>
        <plasmid evidence="1 2">unnamed2</plasmid>
    </source>
</reference>
<keyword evidence="1" id="KW-0614">Plasmid</keyword>
<sequence>MNDTAMIRTFGEYHKKWSAGATMLIAPHDVDTRDHNEFGIIDGRHWRPLSFSPALQDLTGTFVRSQILEYCSERSIKLTEEQIVSTVEIVQYWLTDAISNSIDNAIDNLELDRELVILNAWGGKNEGGDLELLTTDVSEIPNGTCELEIVKGFIVSGGADIRDWVEDNLKEFYEDKDELNAALVEHNLTHLVNDQSEGA</sequence>
<organism evidence="1 2">
    <name type="scientific">Paenibacillus rhizovicinus</name>
    <dbReference type="NCBI Taxonomy" id="2704463"/>
    <lineage>
        <taxon>Bacteria</taxon>
        <taxon>Bacillati</taxon>
        <taxon>Bacillota</taxon>
        <taxon>Bacilli</taxon>
        <taxon>Bacillales</taxon>
        <taxon>Paenibacillaceae</taxon>
        <taxon>Paenibacillus</taxon>
    </lineage>
</organism>
<keyword evidence="2" id="KW-1185">Reference proteome</keyword>
<dbReference type="Proteomes" id="UP000479114">
    <property type="component" value="Plasmid unnamed2"/>
</dbReference>
<dbReference type="KEGG" id="prz:GZH47_33470"/>
<protein>
    <submittedName>
        <fullName evidence="1">Uncharacterized protein</fullName>
    </submittedName>
</protein>
<proteinExistence type="predicted"/>
<dbReference type="RefSeq" id="WP_162645938.1">
    <property type="nucleotide sequence ID" value="NZ_CP048288.1"/>
</dbReference>
<dbReference type="AlphaFoldDB" id="A0A6C0PB53"/>
<geneLocation type="plasmid" evidence="1 2">
    <name>unnamed2</name>
</geneLocation>